<organism evidence="2 3">
    <name type="scientific">Phytopseudomonas argentinensis</name>
    <dbReference type="NCBI Taxonomy" id="289370"/>
    <lineage>
        <taxon>Bacteria</taxon>
        <taxon>Pseudomonadati</taxon>
        <taxon>Pseudomonadota</taxon>
        <taxon>Gammaproteobacteria</taxon>
        <taxon>Pseudomonadales</taxon>
        <taxon>Pseudomonadaceae</taxon>
        <taxon>Phytopseudomonas</taxon>
    </lineage>
</organism>
<evidence type="ECO:0000313" key="3">
    <source>
        <dbReference type="Proteomes" id="UP000183018"/>
    </source>
</evidence>
<evidence type="ECO:0000259" key="1">
    <source>
        <dbReference type="Pfam" id="PF24693"/>
    </source>
</evidence>
<proteinExistence type="predicted"/>
<dbReference type="Proteomes" id="UP000183018">
    <property type="component" value="Unassembled WGS sequence"/>
</dbReference>
<name>A0A1I3KBP2_9GAMM</name>
<dbReference type="InterPro" id="IPR056077">
    <property type="entry name" value="DUF7660"/>
</dbReference>
<dbReference type="OrthoDB" id="2628285at2"/>
<evidence type="ECO:0000313" key="2">
    <source>
        <dbReference type="EMBL" id="SFI69883.1"/>
    </source>
</evidence>
<dbReference type="EMBL" id="FORC01000002">
    <property type="protein sequence ID" value="SFI69883.1"/>
    <property type="molecule type" value="Genomic_DNA"/>
</dbReference>
<accession>A0A1I3KBP2</accession>
<dbReference type="AlphaFoldDB" id="A0A1I3KBP2"/>
<reference evidence="3" key="1">
    <citation type="submission" date="2016-10" db="EMBL/GenBank/DDBJ databases">
        <authorList>
            <person name="Varghese N."/>
            <person name="Submissions S."/>
        </authorList>
    </citation>
    <scope>NUCLEOTIDE SEQUENCE [LARGE SCALE GENOMIC DNA]</scope>
    <source>
        <strain evidence="3">LMG 22563</strain>
    </source>
</reference>
<gene>
    <name evidence="2" type="ORF">SAMN05216602_2404</name>
</gene>
<dbReference type="STRING" id="289370.SAMN05216602_2404"/>
<keyword evidence="3" id="KW-1185">Reference proteome</keyword>
<dbReference type="RefSeq" id="WP_074883664.1">
    <property type="nucleotide sequence ID" value="NZ_FORC01000002.1"/>
</dbReference>
<protein>
    <recommendedName>
        <fullName evidence="1">DUF7660 domain-containing protein</fullName>
    </recommendedName>
</protein>
<sequence>MELHERLGAVRDSASFLEFARALARDHATSSDWENTTPGAFLEGAIAWAQDSDFGLSQGLASSNPWQQFAVFLYCGKLYE</sequence>
<dbReference type="Pfam" id="PF24693">
    <property type="entry name" value="DUF7660"/>
    <property type="match status" value="1"/>
</dbReference>
<feature type="domain" description="DUF7660" evidence="1">
    <location>
        <begin position="15"/>
        <end position="80"/>
    </location>
</feature>